<organism evidence="1 2">
    <name type="scientific">Caenorhabditis bovis</name>
    <dbReference type="NCBI Taxonomy" id="2654633"/>
    <lineage>
        <taxon>Eukaryota</taxon>
        <taxon>Metazoa</taxon>
        <taxon>Ecdysozoa</taxon>
        <taxon>Nematoda</taxon>
        <taxon>Chromadorea</taxon>
        <taxon>Rhabditida</taxon>
        <taxon>Rhabditina</taxon>
        <taxon>Rhabditomorpha</taxon>
        <taxon>Rhabditoidea</taxon>
        <taxon>Rhabditidae</taxon>
        <taxon>Peloderinae</taxon>
        <taxon>Caenorhabditis</taxon>
    </lineage>
</organism>
<gene>
    <name evidence="1" type="ORF">CBOVIS_LOCUS7004</name>
</gene>
<dbReference type="AlphaFoldDB" id="A0A8S1ELL6"/>
<dbReference type="EMBL" id="CADEPM010000004">
    <property type="protein sequence ID" value="CAB3404718.1"/>
    <property type="molecule type" value="Genomic_DNA"/>
</dbReference>
<dbReference type="Proteomes" id="UP000494206">
    <property type="component" value="Unassembled WGS sequence"/>
</dbReference>
<evidence type="ECO:0000313" key="2">
    <source>
        <dbReference type="Proteomes" id="UP000494206"/>
    </source>
</evidence>
<reference evidence="1 2" key="1">
    <citation type="submission" date="2020-04" db="EMBL/GenBank/DDBJ databases">
        <authorList>
            <person name="Laetsch R D."/>
            <person name="Stevens L."/>
            <person name="Kumar S."/>
            <person name="Blaxter L. M."/>
        </authorList>
    </citation>
    <scope>NUCLEOTIDE SEQUENCE [LARGE SCALE GENOMIC DNA]</scope>
</reference>
<keyword evidence="2" id="KW-1185">Reference proteome</keyword>
<evidence type="ECO:0000313" key="1">
    <source>
        <dbReference type="EMBL" id="CAB3404718.1"/>
    </source>
</evidence>
<sequence length="223" mass="24826">MNDESESTDIDDITQIISSTESVVRTQSVLASELVGILSDRTLKCKQLGETGHDVIAAYRDKKHEFLDDAASQDNLLENIMRNEAALKLTTQKIAELQALQEIKMPPMINNQTSTTSSRSFSSDSLMNSMKAPLVKPIPVQLFTIVARVMKELTIMRNTLHTGDMITAYIDEISKQSNLVTKMCAKEFPPQSLQDYLETLPSVRAGTYSKHSSNSNFIIIIIV</sequence>
<protein>
    <submittedName>
        <fullName evidence="1">Uncharacterized protein</fullName>
    </submittedName>
</protein>
<comment type="caution">
    <text evidence="1">The sequence shown here is derived from an EMBL/GenBank/DDBJ whole genome shotgun (WGS) entry which is preliminary data.</text>
</comment>
<accession>A0A8S1ELL6</accession>
<name>A0A8S1ELL6_9PELO</name>
<proteinExistence type="predicted"/>